<feature type="region of interest" description="Disordered" evidence="1">
    <location>
        <begin position="1"/>
        <end position="90"/>
    </location>
</feature>
<proteinExistence type="predicted"/>
<evidence type="ECO:0000313" key="2">
    <source>
        <dbReference type="EMBL" id="OBS64658.1"/>
    </source>
</evidence>
<feature type="region of interest" description="Disordered" evidence="1">
    <location>
        <begin position="348"/>
        <end position="399"/>
    </location>
</feature>
<sequence>KWSSKAEPSPAQGREFVILRRPGLTLQKRNRSSQSRGGSGWVGGMEGRQRRSPYLGRRRRPNQERVPTSVQRRPQAPSEPSEGGGPAKGAARRALLALQKPAWKTRADRWRPAGARRIQVSRSRRPGRDGLGGIRATAIGARVAAGSEPRQMPAASCTSHAPFASSALLLAPVPALFFHAEPGWGEGPTPGAPGCPASAAQAPGPGRAHTLPLGSNLQASMAGRSRRVAGRCGGLGAQAVVCGYGGQLPSRLWAARSWRSKGSEPGAPRVPTTASAPGAGDPQQCGAAWEPRRAALAALPLFLSLADPASHPLSRDVSPGGGVSVNPLLAPTRPAQPWPGLRPLACTSQPQTPTAASVAVGSRSGPFTSEMPLESPFGRGEGWRAGCPTRWLTKGSSDP</sequence>
<protein>
    <submittedName>
        <fullName evidence="2">Uncharacterized protein</fullName>
    </submittedName>
</protein>
<organism evidence="2 3">
    <name type="scientific">Neotoma lepida</name>
    <name type="common">Desert woodrat</name>
    <dbReference type="NCBI Taxonomy" id="56216"/>
    <lineage>
        <taxon>Eukaryota</taxon>
        <taxon>Metazoa</taxon>
        <taxon>Chordata</taxon>
        <taxon>Craniata</taxon>
        <taxon>Vertebrata</taxon>
        <taxon>Euteleostomi</taxon>
        <taxon>Mammalia</taxon>
        <taxon>Eutheria</taxon>
        <taxon>Euarchontoglires</taxon>
        <taxon>Glires</taxon>
        <taxon>Rodentia</taxon>
        <taxon>Myomorpha</taxon>
        <taxon>Muroidea</taxon>
        <taxon>Cricetidae</taxon>
        <taxon>Neotominae</taxon>
        <taxon>Neotoma</taxon>
    </lineage>
</organism>
<dbReference type="AlphaFoldDB" id="A0A1A6GEI8"/>
<evidence type="ECO:0000313" key="3">
    <source>
        <dbReference type="Proteomes" id="UP000092124"/>
    </source>
</evidence>
<evidence type="ECO:0000256" key="1">
    <source>
        <dbReference type="SAM" id="MobiDB-lite"/>
    </source>
</evidence>
<gene>
    <name evidence="2" type="ORF">A6R68_06803</name>
</gene>
<name>A0A1A6GEI8_NEOLE</name>
<feature type="non-terminal residue" evidence="2">
    <location>
        <position position="1"/>
    </location>
</feature>
<reference evidence="2 3" key="1">
    <citation type="submission" date="2016-06" db="EMBL/GenBank/DDBJ databases">
        <title>The Draft Genome Sequence and Annotation of the Desert Woodrat Neotoma lepida.</title>
        <authorList>
            <person name="Campbell M."/>
            <person name="Oakeson K.F."/>
            <person name="Yandell M."/>
            <person name="Halpert J.R."/>
            <person name="Dearing D."/>
        </authorList>
    </citation>
    <scope>NUCLEOTIDE SEQUENCE [LARGE SCALE GENOMIC DNA]</scope>
    <source>
        <strain evidence="2">417</strain>
        <tissue evidence="2">Liver</tissue>
    </source>
</reference>
<keyword evidence="3" id="KW-1185">Reference proteome</keyword>
<dbReference type="Proteomes" id="UP000092124">
    <property type="component" value="Unassembled WGS sequence"/>
</dbReference>
<dbReference type="EMBL" id="LZPO01097155">
    <property type="protein sequence ID" value="OBS64658.1"/>
    <property type="molecule type" value="Genomic_DNA"/>
</dbReference>
<comment type="caution">
    <text evidence="2">The sequence shown here is derived from an EMBL/GenBank/DDBJ whole genome shotgun (WGS) entry which is preliminary data.</text>
</comment>
<feature type="region of interest" description="Disordered" evidence="1">
    <location>
        <begin position="259"/>
        <end position="287"/>
    </location>
</feature>
<feature type="compositionally biased region" description="Gly residues" evidence="1">
    <location>
        <begin position="37"/>
        <end position="46"/>
    </location>
</feature>
<accession>A0A1A6GEI8</accession>